<accession>A0A5C4LN95</accession>
<dbReference type="Pfam" id="PF13439">
    <property type="entry name" value="Glyco_transf_4"/>
    <property type="match status" value="1"/>
</dbReference>
<dbReference type="Gene3D" id="3.40.50.2000">
    <property type="entry name" value="Glycogen Phosphorylase B"/>
    <property type="match status" value="2"/>
</dbReference>
<evidence type="ECO:0000313" key="3">
    <source>
        <dbReference type="Proteomes" id="UP000305267"/>
    </source>
</evidence>
<feature type="domain" description="Glycosyltransferase subfamily 4-like N-terminal" evidence="1">
    <location>
        <begin position="14"/>
        <end position="165"/>
    </location>
</feature>
<dbReference type="RefSeq" id="WP_139034126.1">
    <property type="nucleotide sequence ID" value="NZ_VDDA01000001.1"/>
</dbReference>
<dbReference type="OrthoDB" id="9802525at2"/>
<dbReference type="Pfam" id="PF13692">
    <property type="entry name" value="Glyco_trans_1_4"/>
    <property type="match status" value="1"/>
</dbReference>
<dbReference type="InterPro" id="IPR028098">
    <property type="entry name" value="Glyco_trans_4-like_N"/>
</dbReference>
<proteinExistence type="predicted"/>
<keyword evidence="2" id="KW-0808">Transferase</keyword>
<dbReference type="Proteomes" id="UP000305267">
    <property type="component" value="Unassembled WGS sequence"/>
</dbReference>
<name>A0A5C4LN95_9HYPH</name>
<dbReference type="SUPFAM" id="SSF53756">
    <property type="entry name" value="UDP-Glycosyltransferase/glycogen phosphorylase"/>
    <property type="match status" value="1"/>
</dbReference>
<evidence type="ECO:0000259" key="1">
    <source>
        <dbReference type="Pfam" id="PF13439"/>
    </source>
</evidence>
<gene>
    <name evidence="2" type="ORF">FF100_03400</name>
</gene>
<dbReference type="PANTHER" id="PTHR45947">
    <property type="entry name" value="SULFOQUINOVOSYL TRANSFERASE SQD2"/>
    <property type="match status" value="1"/>
</dbReference>
<sequence>MRLLVATDAWHPQVNGVVRSLEHMVAAGRRGGHDPVMLTPLDFASLPLPGYPEIRLSLVTARGVAARFPALDPTHVHIATEGPIGLATRRVCLAQGRPFTTSYHTRFPEYLAARLPVPERWSYAWLRRFHGAASGTMVSTPSLERDLAGRGFARLMRWTRGVDTDLFRPRDGDAPPDALAGLPRPFFLFVGRLAVEKNVEAFLRLDLPGTKLVVGDGPDRARLAGLSPEARFLGTLTGEALARIYAASDVFVFPSLTDTFGIVLLEALASGLAVAAYPVTGPLDVIGGTRVGVLDRDLGAAARAALAIPRADCRAEALRYTWAASADQFYGNIERAHAEGPPVRRGRSGWLKALPGEAPLPRVGEG</sequence>
<organism evidence="2 3">
    <name type="scientific">Methylobacterium terricola</name>
    <dbReference type="NCBI Taxonomy" id="2583531"/>
    <lineage>
        <taxon>Bacteria</taxon>
        <taxon>Pseudomonadati</taxon>
        <taxon>Pseudomonadota</taxon>
        <taxon>Alphaproteobacteria</taxon>
        <taxon>Hyphomicrobiales</taxon>
        <taxon>Methylobacteriaceae</taxon>
        <taxon>Methylobacterium</taxon>
    </lineage>
</organism>
<evidence type="ECO:0000313" key="2">
    <source>
        <dbReference type="EMBL" id="TNC16312.1"/>
    </source>
</evidence>
<dbReference type="AlphaFoldDB" id="A0A5C4LN95"/>
<dbReference type="EMBL" id="VDDA01000001">
    <property type="protein sequence ID" value="TNC16312.1"/>
    <property type="molecule type" value="Genomic_DNA"/>
</dbReference>
<dbReference type="GO" id="GO:0016757">
    <property type="term" value="F:glycosyltransferase activity"/>
    <property type="evidence" value="ECO:0007669"/>
    <property type="project" value="UniProtKB-ARBA"/>
</dbReference>
<dbReference type="CDD" id="cd03814">
    <property type="entry name" value="GT4-like"/>
    <property type="match status" value="1"/>
</dbReference>
<protein>
    <submittedName>
        <fullName evidence="2">Glycosyltransferase family 1 protein</fullName>
    </submittedName>
</protein>
<comment type="caution">
    <text evidence="2">The sequence shown here is derived from an EMBL/GenBank/DDBJ whole genome shotgun (WGS) entry which is preliminary data.</text>
</comment>
<keyword evidence="3" id="KW-1185">Reference proteome</keyword>
<reference evidence="2 3" key="1">
    <citation type="submission" date="2019-06" db="EMBL/GenBank/DDBJ databases">
        <title>Genome of Methylobacterium sp. 17Sr1-39.</title>
        <authorList>
            <person name="Seo T."/>
        </authorList>
    </citation>
    <scope>NUCLEOTIDE SEQUENCE [LARGE SCALE GENOMIC DNA]</scope>
    <source>
        <strain evidence="2 3">17Sr1-39</strain>
    </source>
</reference>
<dbReference type="PANTHER" id="PTHR45947:SF3">
    <property type="entry name" value="SULFOQUINOVOSYL TRANSFERASE SQD2"/>
    <property type="match status" value="1"/>
</dbReference>
<dbReference type="InterPro" id="IPR050194">
    <property type="entry name" value="Glycosyltransferase_grp1"/>
</dbReference>